<proteinExistence type="inferred from homology"/>
<reference evidence="9" key="1">
    <citation type="submission" date="2016-11" db="EMBL/GenBank/DDBJ databases">
        <authorList>
            <person name="Varghese N."/>
            <person name="Submissions S."/>
        </authorList>
    </citation>
    <scope>NUCLEOTIDE SEQUENCE [LARGE SCALE GENOMIC DNA]</scope>
    <source>
        <strain evidence="9">DSM 19978</strain>
    </source>
</reference>
<dbReference type="PANTHER" id="PTHR33567:SF3">
    <property type="entry name" value="CHROMATE ION TRANSPORTER (EUROFUNG)"/>
    <property type="match status" value="1"/>
</dbReference>
<organism evidence="8 9">
    <name type="scientific">Flavobacterium fluvii</name>
    <dbReference type="NCBI Taxonomy" id="468056"/>
    <lineage>
        <taxon>Bacteria</taxon>
        <taxon>Pseudomonadati</taxon>
        <taxon>Bacteroidota</taxon>
        <taxon>Flavobacteriia</taxon>
        <taxon>Flavobacteriales</taxon>
        <taxon>Flavobacteriaceae</taxon>
        <taxon>Flavobacterium</taxon>
    </lineage>
</organism>
<dbReference type="PIRSF" id="PIRSF004810">
    <property type="entry name" value="ChrA"/>
    <property type="match status" value="1"/>
</dbReference>
<gene>
    <name evidence="8" type="ORF">SAMN05443549_105191</name>
</gene>
<dbReference type="Pfam" id="PF02417">
    <property type="entry name" value="Chromate_transp"/>
    <property type="match status" value="2"/>
</dbReference>
<comment type="subcellular location">
    <subcellularLocation>
        <location evidence="1">Cell membrane</location>
        <topology evidence="1">Multi-pass membrane protein</topology>
    </subcellularLocation>
</comment>
<keyword evidence="6 7" id="KW-0472">Membrane</keyword>
<keyword evidence="9" id="KW-1185">Reference proteome</keyword>
<evidence type="ECO:0000256" key="7">
    <source>
        <dbReference type="SAM" id="Phobius"/>
    </source>
</evidence>
<evidence type="ECO:0000256" key="4">
    <source>
        <dbReference type="ARBA" id="ARBA00022692"/>
    </source>
</evidence>
<dbReference type="AlphaFoldDB" id="A0A1M5LFJ5"/>
<name>A0A1M5LFJ5_9FLAO</name>
<dbReference type="GO" id="GO:0015109">
    <property type="term" value="F:chromate transmembrane transporter activity"/>
    <property type="evidence" value="ECO:0007669"/>
    <property type="project" value="InterPro"/>
</dbReference>
<evidence type="ECO:0000256" key="6">
    <source>
        <dbReference type="ARBA" id="ARBA00023136"/>
    </source>
</evidence>
<accession>A0A1M5LFJ5</accession>
<dbReference type="Proteomes" id="UP000184516">
    <property type="component" value="Unassembled WGS sequence"/>
</dbReference>
<protein>
    <submittedName>
        <fullName evidence="8">Chromate transporter</fullName>
    </submittedName>
</protein>
<dbReference type="RefSeq" id="WP_073371038.1">
    <property type="nucleotide sequence ID" value="NZ_FQWB01000005.1"/>
</dbReference>
<evidence type="ECO:0000256" key="1">
    <source>
        <dbReference type="ARBA" id="ARBA00004651"/>
    </source>
</evidence>
<feature type="transmembrane region" description="Helical" evidence="7">
    <location>
        <begin position="13"/>
        <end position="31"/>
    </location>
</feature>
<feature type="transmembrane region" description="Helical" evidence="7">
    <location>
        <begin position="80"/>
        <end position="102"/>
    </location>
</feature>
<evidence type="ECO:0000256" key="5">
    <source>
        <dbReference type="ARBA" id="ARBA00022989"/>
    </source>
</evidence>
<dbReference type="EMBL" id="FQWB01000005">
    <property type="protein sequence ID" value="SHG63817.1"/>
    <property type="molecule type" value="Genomic_DNA"/>
</dbReference>
<feature type="transmembrane region" description="Helical" evidence="7">
    <location>
        <begin position="146"/>
        <end position="175"/>
    </location>
</feature>
<sequence>MDSMSDLKELAKLFLKLGVIGFGGPAAHIAMMQDEVVTKRKWLTEQHFLDLIGATNLIPGPNSTEMAIHIGHEKSGWKGLIVAGLCFILPAVFITGFFAWLYKEYGQLPEVLPFVYGIKPAIIAIILGAVFPLAKKSLKSVELSLIGILVLICSLLQFNEIYLLFGAGLLALFLASIRNNKLQNNNGIFPLAFLPINGTTTVSVTNLNLFWIFLKIGAILYGSGYVLFAFLDTELVSTGILTRQQLIDAIAVGQFTPGPVFSSVTFIGYQINGWSGAIISTIGIFLPSFVFVALLNPLVKKMRNSKLASTFLDAVNVASVAIIISVCFSMGKETITDWRTVAIAVFSILLLFGNRKINNAFIVLGGSVMGYLLTLIQ</sequence>
<evidence type="ECO:0000313" key="8">
    <source>
        <dbReference type="EMBL" id="SHG63817.1"/>
    </source>
</evidence>
<dbReference type="STRING" id="468056.SAMN05443549_105191"/>
<comment type="similarity">
    <text evidence="2">Belongs to the chromate ion transporter (CHR) (TC 2.A.51) family.</text>
</comment>
<evidence type="ECO:0000313" key="9">
    <source>
        <dbReference type="Proteomes" id="UP000184516"/>
    </source>
</evidence>
<keyword evidence="5 7" id="KW-1133">Transmembrane helix</keyword>
<feature type="transmembrane region" description="Helical" evidence="7">
    <location>
        <begin position="114"/>
        <end position="134"/>
    </location>
</feature>
<feature type="transmembrane region" description="Helical" evidence="7">
    <location>
        <begin position="337"/>
        <end position="353"/>
    </location>
</feature>
<evidence type="ECO:0000256" key="2">
    <source>
        <dbReference type="ARBA" id="ARBA00005262"/>
    </source>
</evidence>
<dbReference type="NCBIfam" id="TIGR00937">
    <property type="entry name" value="2A51"/>
    <property type="match status" value="1"/>
</dbReference>
<feature type="transmembrane region" description="Helical" evidence="7">
    <location>
        <begin position="311"/>
        <end position="331"/>
    </location>
</feature>
<dbReference type="InterPro" id="IPR014047">
    <property type="entry name" value="Chr_Tranpt_l_chain"/>
</dbReference>
<feature type="transmembrane region" description="Helical" evidence="7">
    <location>
        <begin position="277"/>
        <end position="299"/>
    </location>
</feature>
<feature type="transmembrane region" description="Helical" evidence="7">
    <location>
        <begin position="209"/>
        <end position="231"/>
    </location>
</feature>
<dbReference type="GO" id="GO:0005886">
    <property type="term" value="C:plasma membrane"/>
    <property type="evidence" value="ECO:0007669"/>
    <property type="project" value="UniProtKB-SubCell"/>
</dbReference>
<dbReference type="PANTHER" id="PTHR33567">
    <property type="entry name" value="CHROMATE ION TRANSPORTER (EUROFUNG)"/>
    <property type="match status" value="1"/>
</dbReference>
<dbReference type="OrthoDB" id="9788907at2"/>
<feature type="transmembrane region" description="Helical" evidence="7">
    <location>
        <begin position="360"/>
        <end position="376"/>
    </location>
</feature>
<keyword evidence="3" id="KW-1003">Cell membrane</keyword>
<dbReference type="InterPro" id="IPR003370">
    <property type="entry name" value="Chromate_transpt"/>
</dbReference>
<evidence type="ECO:0000256" key="3">
    <source>
        <dbReference type="ARBA" id="ARBA00022475"/>
    </source>
</evidence>
<keyword evidence="4 7" id="KW-0812">Transmembrane</keyword>